<keyword evidence="11" id="KW-1185">Reference proteome</keyword>
<dbReference type="SUPFAM" id="SSF88723">
    <property type="entry name" value="PIN domain-like"/>
    <property type="match status" value="1"/>
</dbReference>
<protein>
    <recommendedName>
        <fullName evidence="8">Ribonuclease VapC</fullName>
        <shortName evidence="8">RNase VapC</shortName>
        <ecNumber evidence="8">3.1.-.-</ecNumber>
    </recommendedName>
    <alternativeName>
        <fullName evidence="8">Toxin VapC</fullName>
    </alternativeName>
</protein>
<name>A0ABX1QLM1_9PROT</name>
<evidence type="ECO:0000256" key="6">
    <source>
        <dbReference type="ARBA" id="ARBA00022842"/>
    </source>
</evidence>
<evidence type="ECO:0000256" key="8">
    <source>
        <dbReference type="HAMAP-Rule" id="MF_00265"/>
    </source>
</evidence>
<dbReference type="InterPro" id="IPR029060">
    <property type="entry name" value="PIN-like_dom_sf"/>
</dbReference>
<dbReference type="HAMAP" id="MF_00265">
    <property type="entry name" value="VapC_Nob1"/>
    <property type="match status" value="1"/>
</dbReference>
<evidence type="ECO:0000256" key="3">
    <source>
        <dbReference type="ARBA" id="ARBA00022722"/>
    </source>
</evidence>
<keyword evidence="3 8" id="KW-0540">Nuclease</keyword>
<dbReference type="EC" id="3.1.-.-" evidence="8"/>
<keyword evidence="2 8" id="KW-1277">Toxin-antitoxin system</keyword>
<keyword evidence="5 8" id="KW-0378">Hydrolase</keyword>
<dbReference type="CDD" id="cd18745">
    <property type="entry name" value="PIN_VapC4-5_FitB-like"/>
    <property type="match status" value="1"/>
</dbReference>
<comment type="caution">
    <text evidence="10">The sequence shown here is derived from an EMBL/GenBank/DDBJ whole genome shotgun (WGS) entry which is preliminary data.</text>
</comment>
<dbReference type="InterPro" id="IPR022907">
    <property type="entry name" value="VapC_family"/>
</dbReference>
<feature type="binding site" evidence="8">
    <location>
        <position position="98"/>
    </location>
    <ligand>
        <name>Mg(2+)</name>
        <dbReference type="ChEBI" id="CHEBI:18420"/>
    </ligand>
</feature>
<evidence type="ECO:0000256" key="5">
    <source>
        <dbReference type="ARBA" id="ARBA00022801"/>
    </source>
</evidence>
<evidence type="ECO:0000313" key="10">
    <source>
        <dbReference type="EMBL" id="NMH16324.1"/>
    </source>
</evidence>
<dbReference type="InterPro" id="IPR050556">
    <property type="entry name" value="Type_II_TA_system_RNase"/>
</dbReference>
<dbReference type="EMBL" id="JAAAUB010000004">
    <property type="protein sequence ID" value="NMH16324.1"/>
    <property type="molecule type" value="Genomic_DNA"/>
</dbReference>
<reference evidence="10 11" key="1">
    <citation type="journal article" date="2020" name="Curr. Microbiol.">
        <title>Tepidiphilus baoligensis sp. nov., a Novel Bacterium of the Family Hydrogenophilaceae Isolated from an Oil Reservoir.</title>
        <authorList>
            <person name="Zhang X."/>
            <person name="Wang G."/>
            <person name="Ma X."/>
            <person name="Yu J."/>
            <person name="You J."/>
            <person name="Xue Y."/>
            <person name="Ma Y."/>
        </authorList>
    </citation>
    <scope>NUCLEOTIDE SEQUENCE [LARGE SCALE GENOMIC DNA]</scope>
    <source>
        <strain evidence="10 11">B18-69</strain>
    </source>
</reference>
<evidence type="ECO:0000256" key="2">
    <source>
        <dbReference type="ARBA" id="ARBA00022649"/>
    </source>
</evidence>
<dbReference type="InterPro" id="IPR002716">
    <property type="entry name" value="PIN_dom"/>
</dbReference>
<dbReference type="Gene3D" id="3.40.50.1010">
    <property type="entry name" value="5'-nuclease"/>
    <property type="match status" value="1"/>
</dbReference>
<gene>
    <name evidence="8" type="primary">vapC</name>
    <name evidence="10" type="ORF">GV368_04220</name>
</gene>
<dbReference type="RefSeq" id="WP_142808746.1">
    <property type="nucleotide sequence ID" value="NZ_JAAAUB010000004.1"/>
</dbReference>
<evidence type="ECO:0000256" key="4">
    <source>
        <dbReference type="ARBA" id="ARBA00022723"/>
    </source>
</evidence>
<proteinExistence type="inferred from homology"/>
<dbReference type="PANTHER" id="PTHR33653">
    <property type="entry name" value="RIBONUCLEASE VAPC2"/>
    <property type="match status" value="1"/>
</dbReference>
<organism evidence="10 11">
    <name type="scientific">Tepidiphilus baoligensis</name>
    <dbReference type="NCBI Taxonomy" id="2698687"/>
    <lineage>
        <taxon>Bacteria</taxon>
        <taxon>Pseudomonadati</taxon>
        <taxon>Pseudomonadota</taxon>
        <taxon>Hydrogenophilia</taxon>
        <taxon>Hydrogenophilales</taxon>
        <taxon>Hydrogenophilaceae</taxon>
        <taxon>Tepidiphilus</taxon>
    </lineage>
</organism>
<dbReference type="Proteomes" id="UP000669605">
    <property type="component" value="Unassembled WGS sequence"/>
</dbReference>
<evidence type="ECO:0000259" key="9">
    <source>
        <dbReference type="Pfam" id="PF01850"/>
    </source>
</evidence>
<evidence type="ECO:0000313" key="11">
    <source>
        <dbReference type="Proteomes" id="UP000669605"/>
    </source>
</evidence>
<evidence type="ECO:0000256" key="7">
    <source>
        <dbReference type="ARBA" id="ARBA00038093"/>
    </source>
</evidence>
<accession>A0ABX1QLM1</accession>
<dbReference type="PANTHER" id="PTHR33653:SF1">
    <property type="entry name" value="RIBONUCLEASE VAPC2"/>
    <property type="match status" value="1"/>
</dbReference>
<comment type="cofactor">
    <cofactor evidence="1 8">
        <name>Mg(2+)</name>
        <dbReference type="ChEBI" id="CHEBI:18420"/>
    </cofactor>
</comment>
<keyword evidence="6 8" id="KW-0460">Magnesium</keyword>
<keyword evidence="4 8" id="KW-0479">Metal-binding</keyword>
<evidence type="ECO:0000256" key="1">
    <source>
        <dbReference type="ARBA" id="ARBA00001946"/>
    </source>
</evidence>
<dbReference type="Pfam" id="PF01850">
    <property type="entry name" value="PIN"/>
    <property type="match status" value="1"/>
</dbReference>
<keyword evidence="8" id="KW-0800">Toxin</keyword>
<comment type="function">
    <text evidence="8">Toxic component of a toxin-antitoxin (TA) system. An RNase.</text>
</comment>
<sequence>MTGYLLDTNVWIALLKNHREVRENVRRIGVDALYLCAPVWAELWYGACKSGRVAENQQRLRELAAYVRGLPFDDRAAEHCGEIRAFLARQGTPIGPYDLQIAAIARSAGLRLVTRNVGEFSRVPGLIVENWQDDI</sequence>
<comment type="similarity">
    <text evidence="7 8">Belongs to the PINc/VapC protein family.</text>
</comment>
<feature type="binding site" evidence="8">
    <location>
        <position position="7"/>
    </location>
    <ligand>
        <name>Mg(2+)</name>
        <dbReference type="ChEBI" id="CHEBI:18420"/>
    </ligand>
</feature>
<feature type="domain" description="PIN" evidence="9">
    <location>
        <begin position="4"/>
        <end position="125"/>
    </location>
</feature>